<evidence type="ECO:0000259" key="4">
    <source>
        <dbReference type="Pfam" id="PF08241"/>
    </source>
</evidence>
<protein>
    <recommendedName>
        <fullName evidence="4">Methyltransferase type 11 domain-containing protein</fullName>
    </recommendedName>
</protein>
<dbReference type="InterPro" id="IPR029063">
    <property type="entry name" value="SAM-dependent_MTases_sf"/>
</dbReference>
<dbReference type="Proteomes" id="UP000321532">
    <property type="component" value="Unassembled WGS sequence"/>
</dbReference>
<evidence type="ECO:0000313" key="6">
    <source>
        <dbReference type="Proteomes" id="UP000321532"/>
    </source>
</evidence>
<proteinExistence type="predicted"/>
<comment type="caution">
    <text evidence="5">The sequence shown here is derived from an EMBL/GenBank/DDBJ whole genome shotgun (WGS) entry which is preliminary data.</text>
</comment>
<keyword evidence="2" id="KW-0808">Transferase</keyword>
<dbReference type="RefSeq" id="WP_146902980.1">
    <property type="nucleotide sequence ID" value="NZ_BJYS01000041.1"/>
</dbReference>
<keyword evidence="1" id="KW-0489">Methyltransferase</keyword>
<dbReference type="SUPFAM" id="SSF53335">
    <property type="entry name" value="S-adenosyl-L-methionine-dependent methyltransferases"/>
    <property type="match status" value="1"/>
</dbReference>
<keyword evidence="6" id="KW-1185">Reference proteome</keyword>
<reference evidence="5 6" key="1">
    <citation type="submission" date="2019-07" db="EMBL/GenBank/DDBJ databases">
        <title>Whole genome shotgun sequence of Adhaeribacter aerolatus NBRC 106133.</title>
        <authorList>
            <person name="Hosoyama A."/>
            <person name="Uohara A."/>
            <person name="Ohji S."/>
            <person name="Ichikawa N."/>
        </authorList>
    </citation>
    <scope>NUCLEOTIDE SEQUENCE [LARGE SCALE GENOMIC DNA]</scope>
    <source>
        <strain evidence="5 6">NBRC 106133</strain>
    </source>
</reference>
<dbReference type="PANTHER" id="PTHR43464">
    <property type="entry name" value="METHYLTRANSFERASE"/>
    <property type="match status" value="1"/>
</dbReference>
<dbReference type="EMBL" id="BJYS01000041">
    <property type="protein sequence ID" value="GEO06599.1"/>
    <property type="molecule type" value="Genomic_DNA"/>
</dbReference>
<dbReference type="CDD" id="cd02440">
    <property type="entry name" value="AdoMet_MTases"/>
    <property type="match status" value="1"/>
</dbReference>
<evidence type="ECO:0000256" key="3">
    <source>
        <dbReference type="ARBA" id="ARBA00022691"/>
    </source>
</evidence>
<dbReference type="Gene3D" id="3.40.50.150">
    <property type="entry name" value="Vaccinia Virus protein VP39"/>
    <property type="match status" value="1"/>
</dbReference>
<organism evidence="5 6">
    <name type="scientific">Adhaeribacter aerolatus</name>
    <dbReference type="NCBI Taxonomy" id="670289"/>
    <lineage>
        <taxon>Bacteria</taxon>
        <taxon>Pseudomonadati</taxon>
        <taxon>Bacteroidota</taxon>
        <taxon>Cytophagia</taxon>
        <taxon>Cytophagales</taxon>
        <taxon>Hymenobacteraceae</taxon>
        <taxon>Adhaeribacter</taxon>
    </lineage>
</organism>
<dbReference type="Pfam" id="PF08241">
    <property type="entry name" value="Methyltransf_11"/>
    <property type="match status" value="1"/>
</dbReference>
<gene>
    <name evidence="5" type="ORF">AAE02nite_42630</name>
</gene>
<keyword evidence="3" id="KW-0949">S-adenosyl-L-methionine</keyword>
<dbReference type="AlphaFoldDB" id="A0A512B3Q7"/>
<accession>A0A512B3Q7</accession>
<dbReference type="PANTHER" id="PTHR43464:SF19">
    <property type="entry name" value="UBIQUINONE BIOSYNTHESIS O-METHYLTRANSFERASE, MITOCHONDRIAL"/>
    <property type="match status" value="1"/>
</dbReference>
<feature type="domain" description="Methyltransferase type 11" evidence="4">
    <location>
        <begin position="35"/>
        <end position="136"/>
    </location>
</feature>
<evidence type="ECO:0000256" key="2">
    <source>
        <dbReference type="ARBA" id="ARBA00022679"/>
    </source>
</evidence>
<sequence length="207" mass="23406">MVPAPSSLRNIFGNLDIYLFDQLLKGRIKEYTQLLDAGCGNGRNIQYLLQAGLPVFGIDQDAEAIRQVQERAALLAPHLPPTNFIVADLNNMPFTDNQFGVVLCSAVLHFARSEAHFRKMVQELWRVLQPGGMLFCRLSTTIGLENKLPHLHDYFYQMSHGKNWFLADASLLLNLEITLGAQRLEPLKTLLVEEQRAMTTWVLQKSA</sequence>
<dbReference type="GO" id="GO:0032259">
    <property type="term" value="P:methylation"/>
    <property type="evidence" value="ECO:0007669"/>
    <property type="project" value="UniProtKB-KW"/>
</dbReference>
<dbReference type="InterPro" id="IPR013216">
    <property type="entry name" value="Methyltransf_11"/>
</dbReference>
<dbReference type="OrthoDB" id="9804312at2"/>
<evidence type="ECO:0000313" key="5">
    <source>
        <dbReference type="EMBL" id="GEO06599.1"/>
    </source>
</evidence>
<evidence type="ECO:0000256" key="1">
    <source>
        <dbReference type="ARBA" id="ARBA00022603"/>
    </source>
</evidence>
<name>A0A512B3Q7_9BACT</name>
<dbReference type="GO" id="GO:0008757">
    <property type="term" value="F:S-adenosylmethionine-dependent methyltransferase activity"/>
    <property type="evidence" value="ECO:0007669"/>
    <property type="project" value="InterPro"/>
</dbReference>